<gene>
    <name evidence="1" type="ORF">CS063_15665</name>
</gene>
<evidence type="ECO:0000313" key="2">
    <source>
        <dbReference type="Proteomes" id="UP000224460"/>
    </source>
</evidence>
<comment type="caution">
    <text evidence="1">The sequence shown here is derived from an EMBL/GenBank/DDBJ whole genome shotgun (WGS) entry which is preliminary data.</text>
</comment>
<dbReference type="Proteomes" id="UP000224460">
    <property type="component" value="Unassembled WGS sequence"/>
</dbReference>
<sequence length="186" mass="20765">MKISKRIISLLIAALIGTTFIGCGKKEEVPPIVETPAPETSVPETPPVVEEPIGETDPTVSAELLFTITDGLEMPSQVAMPKEMFGDTYGIDETLLESYIVNMPMMNVKANECAVFELKDEKDSQAVLEGITKRQKALEEQWKTYLPDQYELVQNYKTAVKGNKILFVIDEHAEQIVENFNQAVKE</sequence>
<name>A0AC61D7C4_9FIRM</name>
<keyword evidence="2" id="KW-1185">Reference proteome</keyword>
<dbReference type="EMBL" id="PEDL01000028">
    <property type="protein sequence ID" value="PHV69435.1"/>
    <property type="molecule type" value="Genomic_DNA"/>
</dbReference>
<accession>A0AC61D7C4</accession>
<organism evidence="1 2">
    <name type="scientific">Sporanaerobium hydrogeniformans</name>
    <dbReference type="NCBI Taxonomy" id="3072179"/>
    <lineage>
        <taxon>Bacteria</taxon>
        <taxon>Bacillati</taxon>
        <taxon>Bacillota</taxon>
        <taxon>Clostridia</taxon>
        <taxon>Lachnospirales</taxon>
        <taxon>Lachnospiraceae</taxon>
        <taxon>Sporanaerobium</taxon>
    </lineage>
</organism>
<reference evidence="1" key="1">
    <citation type="submission" date="2017-10" db="EMBL/GenBank/DDBJ databases">
        <title>Genome sequence of cellulolytic Lachnospiraceae bacterium XHS1971 isolated from hotspring sediment.</title>
        <authorList>
            <person name="Vasudevan G."/>
            <person name="Joshi A.J."/>
            <person name="Hivarkar S."/>
            <person name="Lanjekar V.B."/>
            <person name="Dhakephalkar P.K."/>
            <person name="Dagar S."/>
        </authorList>
    </citation>
    <scope>NUCLEOTIDE SEQUENCE</scope>
    <source>
        <strain evidence="1">XHS1971</strain>
    </source>
</reference>
<proteinExistence type="predicted"/>
<protein>
    <submittedName>
        <fullName evidence="1">Uncharacterized protein</fullName>
    </submittedName>
</protein>
<evidence type="ECO:0000313" key="1">
    <source>
        <dbReference type="EMBL" id="PHV69435.1"/>
    </source>
</evidence>